<reference evidence="1" key="1">
    <citation type="submission" date="2023-06" db="EMBL/GenBank/DDBJ databases">
        <title>Survivors Of The Sea: Transcriptome response of Skeletonema marinoi to long-term dormancy.</title>
        <authorList>
            <person name="Pinder M.I.M."/>
            <person name="Kourtchenko O."/>
            <person name="Robertson E.K."/>
            <person name="Larsson T."/>
            <person name="Maumus F."/>
            <person name="Osuna-Cruz C.M."/>
            <person name="Vancaester E."/>
            <person name="Stenow R."/>
            <person name="Vandepoele K."/>
            <person name="Ploug H."/>
            <person name="Bruchert V."/>
            <person name="Godhe A."/>
            <person name="Topel M."/>
        </authorList>
    </citation>
    <scope>NUCLEOTIDE SEQUENCE</scope>
    <source>
        <strain evidence="1">R05AC</strain>
    </source>
</reference>
<comment type="caution">
    <text evidence="1">The sequence shown here is derived from an EMBL/GenBank/DDBJ whole genome shotgun (WGS) entry which is preliminary data.</text>
</comment>
<name>A0AAD8YHE4_9STRA</name>
<dbReference type="AlphaFoldDB" id="A0AAD8YHE4"/>
<organism evidence="1 2">
    <name type="scientific">Skeletonema marinoi</name>
    <dbReference type="NCBI Taxonomy" id="267567"/>
    <lineage>
        <taxon>Eukaryota</taxon>
        <taxon>Sar</taxon>
        <taxon>Stramenopiles</taxon>
        <taxon>Ochrophyta</taxon>
        <taxon>Bacillariophyta</taxon>
        <taxon>Coscinodiscophyceae</taxon>
        <taxon>Thalassiosirophycidae</taxon>
        <taxon>Thalassiosirales</taxon>
        <taxon>Skeletonemataceae</taxon>
        <taxon>Skeletonema</taxon>
        <taxon>Skeletonema marinoi-dohrnii complex</taxon>
    </lineage>
</organism>
<gene>
    <name evidence="1" type="ORF">QTG54_003503</name>
</gene>
<accession>A0AAD8YHE4</accession>
<dbReference type="EMBL" id="JATAAI010000005">
    <property type="protein sequence ID" value="KAK1745579.1"/>
    <property type="molecule type" value="Genomic_DNA"/>
</dbReference>
<protein>
    <recommendedName>
        <fullName evidence="3">Tr-type G domain-containing protein</fullName>
    </recommendedName>
</protein>
<keyword evidence="2" id="KW-1185">Reference proteome</keyword>
<sequence>MIFSNLAVSKVVAAQLNRLTRCEHIAKRSCSALTSNAFGRGGQSSVQSAATARLSHVSGLASKSIVSVSQSHTNHSRRQHEFTLLNNSCTAHPFSSAATEIDHDDDTTTSYTIKRRQGVRNVAIVAHVDHGLKPIVVLNKADREESLGRLEGGETELELMDLFEALGADDNQMEYRTLYGSARGGWITEDVMLR</sequence>
<evidence type="ECO:0000313" key="2">
    <source>
        <dbReference type="Proteomes" id="UP001224775"/>
    </source>
</evidence>
<evidence type="ECO:0000313" key="1">
    <source>
        <dbReference type="EMBL" id="KAK1745579.1"/>
    </source>
</evidence>
<proteinExistence type="predicted"/>
<dbReference type="Proteomes" id="UP001224775">
    <property type="component" value="Unassembled WGS sequence"/>
</dbReference>
<evidence type="ECO:0008006" key="3">
    <source>
        <dbReference type="Google" id="ProtNLM"/>
    </source>
</evidence>